<organism evidence="1 2">
    <name type="scientific">Rhodoplanes tepidamans</name>
    <name type="common">Rhodoplanes cryptolactis</name>
    <dbReference type="NCBI Taxonomy" id="200616"/>
    <lineage>
        <taxon>Bacteria</taxon>
        <taxon>Pseudomonadati</taxon>
        <taxon>Pseudomonadota</taxon>
        <taxon>Alphaproteobacteria</taxon>
        <taxon>Hyphomicrobiales</taxon>
        <taxon>Nitrobacteraceae</taxon>
        <taxon>Rhodoplanes</taxon>
    </lineage>
</organism>
<evidence type="ECO:0000313" key="1">
    <source>
        <dbReference type="EMBL" id="MDC7784787.1"/>
    </source>
</evidence>
<protein>
    <submittedName>
        <fullName evidence="1">Uncharacterized protein</fullName>
    </submittedName>
</protein>
<dbReference type="RefSeq" id="WP_272775633.1">
    <property type="nucleotide sequence ID" value="NZ_JAQQLI010000003.1"/>
</dbReference>
<reference evidence="1" key="2">
    <citation type="submission" date="2023-02" db="EMBL/GenBank/DDBJ databases">
        <authorList>
            <person name="Rayyan A."/>
            <person name="Meyer T."/>
            <person name="Kyndt J.A."/>
        </authorList>
    </citation>
    <scope>NUCLEOTIDE SEQUENCE</scope>
    <source>
        <strain evidence="1">DSM 9987</strain>
    </source>
</reference>
<reference evidence="1" key="1">
    <citation type="journal article" date="2023" name="Microbiol Resour">
        <title>Genome Sequences of Rhodoplanes serenus and Two Thermotolerant Strains, Rhodoplanes tepidamans and 'Rhodoplanes cryptolactis,' Further Refine the Genus.</title>
        <authorList>
            <person name="Rayyan A.A."/>
            <person name="Kyndt J.A."/>
        </authorList>
    </citation>
    <scope>NUCLEOTIDE SEQUENCE</scope>
    <source>
        <strain evidence="1">DSM 9987</strain>
    </source>
</reference>
<accession>A0ABT5J588</accession>
<sequence length="90" mass="9812">MTATTRTAEPAADMIADIAHRLMRAVVATGVVTNANIDTALVLMREEMRRFLTGPEYSMERELLPTRADLVWKTPVATCVAQIAAAGRPN</sequence>
<evidence type="ECO:0000313" key="2">
    <source>
        <dbReference type="Proteomes" id="UP001165652"/>
    </source>
</evidence>
<comment type="caution">
    <text evidence="1">The sequence shown here is derived from an EMBL/GenBank/DDBJ whole genome shotgun (WGS) entry which is preliminary data.</text>
</comment>
<gene>
    <name evidence="1" type="ORF">PQJ73_03745</name>
</gene>
<name>A0ABT5J588_RHOTP</name>
<keyword evidence="2" id="KW-1185">Reference proteome</keyword>
<dbReference type="Proteomes" id="UP001165652">
    <property type="component" value="Unassembled WGS sequence"/>
</dbReference>
<proteinExistence type="predicted"/>
<dbReference type="EMBL" id="JAQQLI010000003">
    <property type="protein sequence ID" value="MDC7784787.1"/>
    <property type="molecule type" value="Genomic_DNA"/>
</dbReference>